<organism evidence="1 2">
    <name type="scientific">Hyphobacterium lacteum</name>
    <dbReference type="NCBI Taxonomy" id="3116575"/>
    <lineage>
        <taxon>Bacteria</taxon>
        <taxon>Pseudomonadati</taxon>
        <taxon>Pseudomonadota</taxon>
        <taxon>Alphaproteobacteria</taxon>
        <taxon>Maricaulales</taxon>
        <taxon>Maricaulaceae</taxon>
        <taxon>Hyphobacterium</taxon>
    </lineage>
</organism>
<name>A0ABU7LR86_9PROT</name>
<proteinExistence type="predicted"/>
<dbReference type="RefSeq" id="WP_330199090.1">
    <property type="nucleotide sequence ID" value="NZ_JAZDRP010000004.1"/>
</dbReference>
<sequence length="201" mass="22697">MQRPDRQTIHAAMTAKGHVIFDNAKGFDLNIIAVRSAETRANSFDDWLTVSYIDAAHGDWAFYAFACTTDPGLSHLQNLSHPDGTAVLREGQYRSSHMIRKHQGKYDAICQKPGYQLEVYRDRNQDGTIDRSDGRIFTNATGINIHRANRTRRSTQVDRWSAGCTVLADPTDFDVLMTLARRAKEIYGNSFTYTLLHESGL</sequence>
<reference evidence="1 2" key="1">
    <citation type="submission" date="2024-01" db="EMBL/GenBank/DDBJ databases">
        <title>Hyphobacterium bacterium isolated from marine sediment.</title>
        <authorList>
            <person name="Zhao S."/>
        </authorList>
    </citation>
    <scope>NUCLEOTIDE SEQUENCE [LARGE SCALE GENOMIC DNA]</scope>
    <source>
        <strain evidence="2">HN65</strain>
    </source>
</reference>
<protein>
    <recommendedName>
        <fullName evidence="3">DUF2778 domain-containing protein</fullName>
    </recommendedName>
</protein>
<gene>
    <name evidence="1" type="ORF">V0U79_08615</name>
</gene>
<evidence type="ECO:0000313" key="1">
    <source>
        <dbReference type="EMBL" id="MEE2526427.1"/>
    </source>
</evidence>
<comment type="caution">
    <text evidence="1">The sequence shown here is derived from an EMBL/GenBank/DDBJ whole genome shotgun (WGS) entry which is preliminary data.</text>
</comment>
<keyword evidence="2" id="KW-1185">Reference proteome</keyword>
<accession>A0ABU7LR86</accession>
<evidence type="ECO:0008006" key="3">
    <source>
        <dbReference type="Google" id="ProtNLM"/>
    </source>
</evidence>
<dbReference type="Proteomes" id="UP001354971">
    <property type="component" value="Unassembled WGS sequence"/>
</dbReference>
<dbReference type="EMBL" id="JAZDRP010000004">
    <property type="protein sequence ID" value="MEE2526427.1"/>
    <property type="molecule type" value="Genomic_DNA"/>
</dbReference>
<evidence type="ECO:0000313" key="2">
    <source>
        <dbReference type="Proteomes" id="UP001354971"/>
    </source>
</evidence>